<sequence>MAEHTTVVNKNDDNSQFAAHSMEPGYILQFNEVEILASGDNRVSRELLESWSSGPQCINKLLKSWFSAPQSIKKGHFHTAF</sequence>
<dbReference type="EMBL" id="UYRU01088974">
    <property type="protein sequence ID" value="VDN36474.1"/>
    <property type="molecule type" value="Genomic_DNA"/>
</dbReference>
<organism evidence="1 2">
    <name type="scientific">Dibothriocephalus latus</name>
    <name type="common">Fish tapeworm</name>
    <name type="synonym">Diphyllobothrium latum</name>
    <dbReference type="NCBI Taxonomy" id="60516"/>
    <lineage>
        <taxon>Eukaryota</taxon>
        <taxon>Metazoa</taxon>
        <taxon>Spiralia</taxon>
        <taxon>Lophotrochozoa</taxon>
        <taxon>Platyhelminthes</taxon>
        <taxon>Cestoda</taxon>
        <taxon>Eucestoda</taxon>
        <taxon>Diphyllobothriidea</taxon>
        <taxon>Diphyllobothriidae</taxon>
        <taxon>Dibothriocephalus</taxon>
    </lineage>
</organism>
<proteinExistence type="predicted"/>
<protein>
    <submittedName>
        <fullName evidence="1">Uncharacterized protein</fullName>
    </submittedName>
</protein>
<keyword evidence="2" id="KW-1185">Reference proteome</keyword>
<dbReference type="Proteomes" id="UP000281553">
    <property type="component" value="Unassembled WGS sequence"/>
</dbReference>
<accession>A0A3P7N2E8</accession>
<name>A0A3P7N2E8_DIBLA</name>
<dbReference type="AlphaFoldDB" id="A0A3P7N2E8"/>
<gene>
    <name evidence="1" type="ORF">DILT_LOCUS17041</name>
</gene>
<evidence type="ECO:0000313" key="1">
    <source>
        <dbReference type="EMBL" id="VDN36474.1"/>
    </source>
</evidence>
<reference evidence="1 2" key="1">
    <citation type="submission" date="2018-11" db="EMBL/GenBank/DDBJ databases">
        <authorList>
            <consortium name="Pathogen Informatics"/>
        </authorList>
    </citation>
    <scope>NUCLEOTIDE SEQUENCE [LARGE SCALE GENOMIC DNA]</scope>
</reference>
<evidence type="ECO:0000313" key="2">
    <source>
        <dbReference type="Proteomes" id="UP000281553"/>
    </source>
</evidence>
<dbReference type="OrthoDB" id="6274432at2759"/>